<gene>
    <name evidence="1" type="ORF">DJ90_1704</name>
</gene>
<evidence type="ECO:0000313" key="1">
    <source>
        <dbReference type="EMBL" id="KFN08337.1"/>
    </source>
</evidence>
<dbReference type="GeneID" id="77007597"/>
<comment type="caution">
    <text evidence="1">The sequence shown here is derived from an EMBL/GenBank/DDBJ whole genome shotgun (WGS) entry which is preliminary data.</text>
</comment>
<dbReference type="EMBL" id="JMQA01000029">
    <property type="protein sequence ID" value="KFN08337.1"/>
    <property type="molecule type" value="Genomic_DNA"/>
</dbReference>
<evidence type="ECO:0000313" key="2">
    <source>
        <dbReference type="Proteomes" id="UP000029278"/>
    </source>
</evidence>
<dbReference type="PATRIC" id="fig|44252.3.peg.3308"/>
<sequence>MEHAPRTMLEMSVACLLFLMAATSGLMLFQTGAALNATAYVSGKTLDRNMQMTFSPIAGDGTVSGAEVAQSIARLETGDAEIVVDGVRYVPPLDRDPFVPAGIRLNARYTAVAQRDASGQLVRLIFALR</sequence>
<name>A0A090ZCG0_PAEMA</name>
<keyword evidence="2" id="KW-1185">Reference proteome</keyword>
<organism evidence="1 2">
    <name type="scientific">Paenibacillus macerans</name>
    <name type="common">Bacillus macerans</name>
    <dbReference type="NCBI Taxonomy" id="44252"/>
    <lineage>
        <taxon>Bacteria</taxon>
        <taxon>Bacillati</taxon>
        <taxon>Bacillota</taxon>
        <taxon>Bacilli</taxon>
        <taxon>Bacillales</taxon>
        <taxon>Paenibacillaceae</taxon>
        <taxon>Paenibacillus</taxon>
    </lineage>
</organism>
<reference evidence="1 2" key="1">
    <citation type="submission" date="2014-04" db="EMBL/GenBank/DDBJ databases">
        <authorList>
            <person name="Bishop-Lilly K.A."/>
            <person name="Broomall S.M."/>
            <person name="Chain P.S."/>
            <person name="Chertkov O."/>
            <person name="Coyne S.R."/>
            <person name="Daligault H.E."/>
            <person name="Davenport K.W."/>
            <person name="Erkkila T."/>
            <person name="Frey K.G."/>
            <person name="Gibbons H.S."/>
            <person name="Gu W."/>
            <person name="Jaissle J."/>
            <person name="Johnson S.L."/>
            <person name="Koroleva G.I."/>
            <person name="Ladner J.T."/>
            <person name="Lo C.-C."/>
            <person name="Minogue T.D."/>
            <person name="Munk C."/>
            <person name="Palacios G.F."/>
            <person name="Redden C.L."/>
            <person name="Rosenzweig C.N."/>
            <person name="Scholz M.B."/>
            <person name="Teshima H."/>
            <person name="Xu Y."/>
        </authorList>
    </citation>
    <scope>NUCLEOTIDE SEQUENCE [LARGE SCALE GENOMIC DNA]</scope>
    <source>
        <strain evidence="1 2">8244</strain>
    </source>
</reference>
<dbReference type="AlphaFoldDB" id="A0A090ZCG0"/>
<dbReference type="STRING" id="44252.DJ90_1704"/>
<dbReference type="Proteomes" id="UP000029278">
    <property type="component" value="Unassembled WGS sequence"/>
</dbReference>
<accession>A0A090ZCG0</accession>
<proteinExistence type="predicted"/>
<dbReference type="RefSeq" id="WP_036623512.1">
    <property type="nucleotide sequence ID" value="NZ_JAKOBR010000018.1"/>
</dbReference>
<dbReference type="OrthoDB" id="2646187at2"/>
<dbReference type="HOGENOM" id="CLU_1935981_0_0_9"/>
<protein>
    <submittedName>
        <fullName evidence="1">Uncharacterized protein</fullName>
    </submittedName>
</protein>